<evidence type="ECO:0000256" key="4">
    <source>
        <dbReference type="ARBA" id="ARBA00022801"/>
    </source>
</evidence>
<keyword evidence="8 10" id="KW-0464">Manganese</keyword>
<dbReference type="InterPro" id="IPR050646">
    <property type="entry name" value="Cas1"/>
</dbReference>
<dbReference type="GO" id="GO:0004519">
    <property type="term" value="F:endonuclease activity"/>
    <property type="evidence" value="ECO:0007669"/>
    <property type="project" value="UniProtKB-UniRule"/>
</dbReference>
<sequence>MHNYVVFLDDSKLEVTLDNKNLRIRKPDEKTKFFPIKYIGQVVIFGSPKVACNVWQALAENAIPSIVFPGRGRGMPVWIAPGLSASVMVRVSQHEASKKNDIVDKVCRWLLDLKLFGHQMLISGFLQTEKDDACEDSHFSHVIQSLDSSDKNYLEKAVNDINTIKHNLKSATGREQLMGYEGAAAHIWFDVLARLLPKEWKFTGRNRRPPKDPINALMSLTYTMTMGDVHTTIHERGLDPCIGFLHALHPGRESLVLDVLEPLRCGADAFVLHLLDCGIRPKHFTYSDENGCRLNKEGRKIYFSQWAGYRLEWPYFLIDQNNLSQIASSDDYAFYDDDDDDDDDEYDEANYTKSLKKCCWWIIKDLIAHWEDKPEKF</sequence>
<dbReference type="GO" id="GO:0043571">
    <property type="term" value="P:maintenance of CRISPR repeat elements"/>
    <property type="evidence" value="ECO:0007669"/>
    <property type="project" value="UniProtKB-UniRule"/>
</dbReference>
<evidence type="ECO:0000256" key="7">
    <source>
        <dbReference type="ARBA" id="ARBA00023125"/>
    </source>
</evidence>
<dbReference type="EC" id="3.1.-.-" evidence="10"/>
<gene>
    <name evidence="10" type="primary">cas1</name>
    <name evidence="11" type="ORF">OMM_04947</name>
</gene>
<keyword evidence="2 10" id="KW-0479">Metal-binding</keyword>
<comment type="cofactor">
    <cofactor evidence="10">
        <name>Mg(2+)</name>
        <dbReference type="ChEBI" id="CHEBI:18420"/>
    </cofactor>
    <cofactor evidence="10">
        <name>Mn(2+)</name>
        <dbReference type="ChEBI" id="CHEBI:29035"/>
    </cofactor>
</comment>
<comment type="similarity">
    <text evidence="10">Belongs to the CRISPR-associated endonuclease Cas1 family.</text>
</comment>
<dbReference type="PANTHER" id="PTHR34353:SF2">
    <property type="entry name" value="CRISPR-ASSOCIATED ENDONUCLEASE CAS1 1"/>
    <property type="match status" value="1"/>
</dbReference>
<dbReference type="HAMAP" id="MF_01470">
    <property type="entry name" value="Cas1"/>
    <property type="match status" value="1"/>
</dbReference>
<dbReference type="InterPro" id="IPR002729">
    <property type="entry name" value="CRISPR-assoc_Cas1"/>
</dbReference>
<evidence type="ECO:0000256" key="8">
    <source>
        <dbReference type="ARBA" id="ARBA00023211"/>
    </source>
</evidence>
<dbReference type="Gene3D" id="1.20.120.920">
    <property type="entry name" value="CRISPR-associated endonuclease Cas1, C-terminal domain"/>
    <property type="match status" value="1"/>
</dbReference>
<reference evidence="12" key="1">
    <citation type="submission" date="2012-11" db="EMBL/GenBank/DDBJ databases">
        <authorList>
            <person name="Lucero-Rivera Y.E."/>
            <person name="Tovar-Ramirez D."/>
        </authorList>
    </citation>
    <scope>NUCLEOTIDE SEQUENCE [LARGE SCALE GENOMIC DNA]</scope>
    <source>
        <strain evidence="12">Araruama</strain>
    </source>
</reference>
<organism evidence="11 12">
    <name type="scientific">Candidatus Magnetoglobus multicellularis str. Araruama</name>
    <dbReference type="NCBI Taxonomy" id="890399"/>
    <lineage>
        <taxon>Bacteria</taxon>
        <taxon>Pseudomonadati</taxon>
        <taxon>Thermodesulfobacteriota</taxon>
        <taxon>Desulfobacteria</taxon>
        <taxon>Desulfobacterales</taxon>
        <taxon>Desulfobacteraceae</taxon>
        <taxon>Candidatus Magnetoglobus</taxon>
    </lineage>
</organism>
<comment type="function">
    <text evidence="10">CRISPR (clustered regularly interspaced short palindromic repeat), is an adaptive immune system that provides protection against mobile genetic elements (viruses, transposable elements and conjugative plasmids). CRISPR clusters contain spacers, sequences complementary to antecedent mobile elements, and target invading nucleic acids. CRISPR clusters are transcribed and processed into CRISPR RNA (crRNA). Acts as a dsDNA endonuclease. Involved in the integration of spacer DNA into the CRISPR cassette.</text>
</comment>
<dbReference type="PANTHER" id="PTHR34353">
    <property type="entry name" value="CRISPR-ASSOCIATED ENDONUCLEASE CAS1 1"/>
    <property type="match status" value="1"/>
</dbReference>
<dbReference type="EMBL" id="ATBP01001210">
    <property type="protein sequence ID" value="ETR67792.1"/>
    <property type="molecule type" value="Genomic_DNA"/>
</dbReference>
<dbReference type="CDD" id="cd09634">
    <property type="entry name" value="Cas1_I-II-III"/>
    <property type="match status" value="1"/>
</dbReference>
<keyword evidence="5 10" id="KW-0460">Magnesium</keyword>
<keyword evidence="3 10" id="KW-0255">Endonuclease</keyword>
<evidence type="ECO:0000256" key="5">
    <source>
        <dbReference type="ARBA" id="ARBA00022842"/>
    </source>
</evidence>
<keyword evidence="4 10" id="KW-0378">Hydrolase</keyword>
<protein>
    <recommendedName>
        <fullName evidence="10">CRISPR-associated endonuclease Cas1</fullName>
        <ecNumber evidence="10">3.1.-.-</ecNumber>
    </recommendedName>
</protein>
<dbReference type="GO" id="GO:0051607">
    <property type="term" value="P:defense response to virus"/>
    <property type="evidence" value="ECO:0007669"/>
    <property type="project" value="UniProtKB-UniRule"/>
</dbReference>
<accession>A0A1V1NYT6</accession>
<feature type="binding site" evidence="10">
    <location>
        <position position="261"/>
    </location>
    <ligand>
        <name>Mn(2+)</name>
        <dbReference type="ChEBI" id="CHEBI:29035"/>
    </ligand>
</feature>
<dbReference type="InterPro" id="IPR042206">
    <property type="entry name" value="CRISPR-assoc_Cas1_C"/>
</dbReference>
<feature type="binding site" evidence="10">
    <location>
        <position position="181"/>
    </location>
    <ligand>
        <name>Mn(2+)</name>
        <dbReference type="ChEBI" id="CHEBI:29035"/>
    </ligand>
</feature>
<dbReference type="GO" id="GO:0003677">
    <property type="term" value="F:DNA binding"/>
    <property type="evidence" value="ECO:0007669"/>
    <property type="project" value="UniProtKB-KW"/>
</dbReference>
<dbReference type="InterPro" id="IPR042211">
    <property type="entry name" value="CRISPR-assoc_Cas1_N"/>
</dbReference>
<evidence type="ECO:0000313" key="11">
    <source>
        <dbReference type="EMBL" id="ETR67792.1"/>
    </source>
</evidence>
<evidence type="ECO:0000313" key="12">
    <source>
        <dbReference type="Proteomes" id="UP000189670"/>
    </source>
</evidence>
<dbReference type="Proteomes" id="UP000189670">
    <property type="component" value="Unassembled WGS sequence"/>
</dbReference>
<dbReference type="Gene3D" id="3.100.10.20">
    <property type="entry name" value="CRISPR-associated endonuclease Cas1, N-terminal domain"/>
    <property type="match status" value="1"/>
</dbReference>
<proteinExistence type="inferred from homology"/>
<dbReference type="GO" id="GO:0016787">
    <property type="term" value="F:hydrolase activity"/>
    <property type="evidence" value="ECO:0007669"/>
    <property type="project" value="UniProtKB-KW"/>
</dbReference>
<dbReference type="NCBIfam" id="TIGR00287">
    <property type="entry name" value="cas1"/>
    <property type="match status" value="1"/>
</dbReference>
<evidence type="ECO:0000256" key="2">
    <source>
        <dbReference type="ARBA" id="ARBA00022723"/>
    </source>
</evidence>
<evidence type="ECO:0000256" key="10">
    <source>
        <dbReference type="HAMAP-Rule" id="MF_01470"/>
    </source>
</evidence>
<comment type="subunit">
    <text evidence="9 10">Homodimer, forms a heterotetramer with a Cas2 homodimer.</text>
</comment>
<dbReference type="Pfam" id="PF01867">
    <property type="entry name" value="Cas_Cas1"/>
    <property type="match status" value="1"/>
</dbReference>
<keyword evidence="6 10" id="KW-0051">Antiviral defense</keyword>
<evidence type="ECO:0000256" key="9">
    <source>
        <dbReference type="ARBA" id="ARBA00038592"/>
    </source>
</evidence>
<evidence type="ECO:0000256" key="3">
    <source>
        <dbReference type="ARBA" id="ARBA00022759"/>
    </source>
</evidence>
<keyword evidence="7 10" id="KW-0238">DNA-binding</keyword>
<comment type="caution">
    <text evidence="11">The sequence shown here is derived from an EMBL/GenBank/DDBJ whole genome shotgun (WGS) entry which is preliminary data.</text>
</comment>
<evidence type="ECO:0000256" key="6">
    <source>
        <dbReference type="ARBA" id="ARBA00023118"/>
    </source>
</evidence>
<dbReference type="GO" id="GO:0046872">
    <property type="term" value="F:metal ion binding"/>
    <property type="evidence" value="ECO:0007669"/>
    <property type="project" value="UniProtKB-UniRule"/>
</dbReference>
<feature type="binding site" evidence="10">
    <location>
        <position position="246"/>
    </location>
    <ligand>
        <name>Mn(2+)</name>
        <dbReference type="ChEBI" id="CHEBI:29035"/>
    </ligand>
</feature>
<keyword evidence="1 10" id="KW-0540">Nuclease</keyword>
<dbReference type="AlphaFoldDB" id="A0A1V1NYT6"/>
<evidence type="ECO:0000256" key="1">
    <source>
        <dbReference type="ARBA" id="ARBA00022722"/>
    </source>
</evidence>
<name>A0A1V1NYT6_9BACT</name>